<dbReference type="SUPFAM" id="SSF57756">
    <property type="entry name" value="Retrovirus zinc finger-like domains"/>
    <property type="match status" value="1"/>
</dbReference>
<evidence type="ECO:0000256" key="1">
    <source>
        <dbReference type="ARBA" id="ARBA00010879"/>
    </source>
</evidence>
<dbReference type="GO" id="GO:0004523">
    <property type="term" value="F:RNA-DNA hybrid ribonuclease activity"/>
    <property type="evidence" value="ECO:0007669"/>
    <property type="project" value="UniProtKB-EC"/>
</dbReference>
<evidence type="ECO:0000256" key="8">
    <source>
        <dbReference type="ARBA" id="ARBA00022801"/>
    </source>
</evidence>
<dbReference type="Pfam" id="PF17921">
    <property type="entry name" value="Integrase_H2C2"/>
    <property type="match status" value="1"/>
</dbReference>
<evidence type="ECO:0000313" key="15">
    <source>
        <dbReference type="Ensembl" id="ENSCINP00000036259.1"/>
    </source>
</evidence>
<dbReference type="OMA" id="ARECTAM"/>
<evidence type="ECO:0000256" key="10">
    <source>
        <dbReference type="ARBA" id="ARBA00039658"/>
    </source>
</evidence>
<dbReference type="InterPro" id="IPR001878">
    <property type="entry name" value="Znf_CCHC"/>
</dbReference>
<dbReference type="FunFam" id="1.10.340.70:FF:000001">
    <property type="entry name" value="Retrovirus-related Pol polyprotein from transposon gypsy-like Protein"/>
    <property type="match status" value="1"/>
</dbReference>
<dbReference type="Gene3D" id="1.10.4020.10">
    <property type="entry name" value="DNA breaking-rejoining enzymes"/>
    <property type="match status" value="1"/>
</dbReference>
<evidence type="ECO:0000256" key="5">
    <source>
        <dbReference type="ARBA" id="ARBA00022695"/>
    </source>
</evidence>
<name>H2Y2X4_CIOIN</name>
<dbReference type="InterPro" id="IPR050951">
    <property type="entry name" value="Retrovirus_Pol_polyprotein"/>
</dbReference>
<gene>
    <name evidence="15" type="primary">zf(cchc)-26</name>
</gene>
<feature type="domain" description="Integrase catalytic" evidence="14">
    <location>
        <begin position="510"/>
        <end position="669"/>
    </location>
</feature>
<dbReference type="InterPro" id="IPR041588">
    <property type="entry name" value="Integrase_H2C2"/>
</dbReference>
<dbReference type="GeneTree" id="ENSGT00940000169353"/>
<dbReference type="PROSITE" id="PS50994">
    <property type="entry name" value="INTEGRASE"/>
    <property type="match status" value="1"/>
</dbReference>
<dbReference type="PANTHER" id="PTHR37984">
    <property type="entry name" value="PROTEIN CBG26694"/>
    <property type="match status" value="1"/>
</dbReference>
<evidence type="ECO:0000256" key="9">
    <source>
        <dbReference type="ARBA" id="ARBA00022918"/>
    </source>
</evidence>
<keyword evidence="4" id="KW-0808">Transferase</keyword>
<dbReference type="SUPFAM" id="SSF56672">
    <property type="entry name" value="DNA/RNA polymerases"/>
    <property type="match status" value="1"/>
</dbReference>
<dbReference type="PROSITE" id="PS50158">
    <property type="entry name" value="ZF_CCHC"/>
    <property type="match status" value="1"/>
</dbReference>
<reference evidence="16" key="1">
    <citation type="journal article" date="2002" name="Science">
        <title>The draft genome of Ciona intestinalis: insights into chordate and vertebrate origins.</title>
        <authorList>
            <person name="Dehal P."/>
            <person name="Satou Y."/>
            <person name="Campbell R.K."/>
            <person name="Chapman J."/>
            <person name="Degnan B."/>
            <person name="De Tomaso A."/>
            <person name="Davidson B."/>
            <person name="Di Gregorio A."/>
            <person name="Gelpke M."/>
            <person name="Goodstein D.M."/>
            <person name="Harafuji N."/>
            <person name="Hastings K.E."/>
            <person name="Ho I."/>
            <person name="Hotta K."/>
            <person name="Huang W."/>
            <person name="Kawashima T."/>
            <person name="Lemaire P."/>
            <person name="Martinez D."/>
            <person name="Meinertzhagen I.A."/>
            <person name="Necula S."/>
            <person name="Nonaka M."/>
            <person name="Putnam N."/>
            <person name="Rash S."/>
            <person name="Saiga H."/>
            <person name="Satake M."/>
            <person name="Terry A."/>
            <person name="Yamada L."/>
            <person name="Wang H.G."/>
            <person name="Awazu S."/>
            <person name="Azumi K."/>
            <person name="Boore J."/>
            <person name="Branno M."/>
            <person name="Chin-Bow S."/>
            <person name="DeSantis R."/>
            <person name="Doyle S."/>
            <person name="Francino P."/>
            <person name="Keys D.N."/>
            <person name="Haga S."/>
            <person name="Hayashi H."/>
            <person name="Hino K."/>
            <person name="Imai K.S."/>
            <person name="Inaba K."/>
            <person name="Kano S."/>
            <person name="Kobayashi K."/>
            <person name="Kobayashi M."/>
            <person name="Lee B.I."/>
            <person name="Makabe K.W."/>
            <person name="Manohar C."/>
            <person name="Matassi G."/>
            <person name="Medina M."/>
            <person name="Mochizuki Y."/>
            <person name="Mount S."/>
            <person name="Morishita T."/>
            <person name="Miura S."/>
            <person name="Nakayama A."/>
            <person name="Nishizaka S."/>
            <person name="Nomoto H."/>
            <person name="Ohta F."/>
            <person name="Oishi K."/>
            <person name="Rigoutsos I."/>
            <person name="Sano M."/>
            <person name="Sasaki A."/>
            <person name="Sasakura Y."/>
            <person name="Shoguchi E."/>
            <person name="Shin-i T."/>
            <person name="Spagnuolo A."/>
            <person name="Stainier D."/>
            <person name="Suzuki M.M."/>
            <person name="Tassy O."/>
            <person name="Takatori N."/>
            <person name="Tokuoka M."/>
            <person name="Yagi K."/>
            <person name="Yoshizaki F."/>
            <person name="Wada S."/>
            <person name="Zhang C."/>
            <person name="Hyatt P.D."/>
            <person name="Larimer F."/>
            <person name="Detter C."/>
            <person name="Doggett N."/>
            <person name="Glavina T."/>
            <person name="Hawkins T."/>
            <person name="Richardson P."/>
            <person name="Lucas S."/>
            <person name="Kohara Y."/>
            <person name="Levine M."/>
            <person name="Satoh N."/>
            <person name="Rokhsar D.S."/>
        </authorList>
    </citation>
    <scope>NUCLEOTIDE SEQUENCE [LARGE SCALE GENOMIC DNA]</scope>
</reference>
<dbReference type="EC" id="3.1.26.4" evidence="2"/>
<dbReference type="PANTHER" id="PTHR37984:SF5">
    <property type="entry name" value="PROTEIN NYNRIN-LIKE"/>
    <property type="match status" value="1"/>
</dbReference>
<dbReference type="Gene3D" id="3.30.70.270">
    <property type="match status" value="2"/>
</dbReference>
<dbReference type="InterPro" id="IPR005162">
    <property type="entry name" value="Retrotrans_gag_dom"/>
</dbReference>
<dbReference type="InterPro" id="IPR012337">
    <property type="entry name" value="RNaseH-like_sf"/>
</dbReference>
<evidence type="ECO:0000256" key="4">
    <source>
        <dbReference type="ARBA" id="ARBA00022679"/>
    </source>
</evidence>
<dbReference type="GO" id="GO:0003964">
    <property type="term" value="F:RNA-directed DNA polymerase activity"/>
    <property type="evidence" value="ECO:0007669"/>
    <property type="project" value="UniProtKB-KW"/>
</dbReference>
<dbReference type="FunFam" id="3.10.10.10:FF:000007">
    <property type="entry name" value="Retrovirus-related Pol polyprotein from transposon 17.6-like Protein"/>
    <property type="match status" value="1"/>
</dbReference>
<dbReference type="SUPFAM" id="SSF53098">
    <property type="entry name" value="Ribonuclease H-like"/>
    <property type="match status" value="1"/>
</dbReference>
<dbReference type="GO" id="GO:0015074">
    <property type="term" value="P:DNA integration"/>
    <property type="evidence" value="ECO:0007669"/>
    <property type="project" value="InterPro"/>
</dbReference>
<keyword evidence="5" id="KW-0548">Nucleotidyltransferase</keyword>
<feature type="domain" description="CCHC-type" evidence="12">
    <location>
        <begin position="200"/>
        <end position="213"/>
    </location>
</feature>
<keyword evidence="16" id="KW-1185">Reference proteome</keyword>
<dbReference type="GO" id="GO:0008233">
    <property type="term" value="F:peptidase activity"/>
    <property type="evidence" value="ECO:0007669"/>
    <property type="project" value="UniProtKB-KW"/>
</dbReference>
<proteinExistence type="inferred from homology"/>
<dbReference type="GO" id="GO:0008270">
    <property type="term" value="F:zinc ion binding"/>
    <property type="evidence" value="ECO:0007669"/>
    <property type="project" value="UniProtKB-KW"/>
</dbReference>
<dbReference type="InterPro" id="IPR000477">
    <property type="entry name" value="RT_dom"/>
</dbReference>
<keyword evidence="11" id="KW-0479">Metal-binding</keyword>
<dbReference type="Pfam" id="PF03732">
    <property type="entry name" value="Retrotrans_gag"/>
    <property type="match status" value="1"/>
</dbReference>
<evidence type="ECO:0000313" key="16">
    <source>
        <dbReference type="Proteomes" id="UP000008144"/>
    </source>
</evidence>
<dbReference type="PROSITE" id="PS50878">
    <property type="entry name" value="RT_POL"/>
    <property type="match status" value="1"/>
</dbReference>
<dbReference type="InParanoid" id="H2Y2X4"/>
<dbReference type="SUPFAM" id="SSF47353">
    <property type="entry name" value="Retrovirus capsid dimerization domain-like"/>
    <property type="match status" value="1"/>
</dbReference>
<dbReference type="InterPro" id="IPR043128">
    <property type="entry name" value="Rev_trsase/Diguanyl_cyclase"/>
</dbReference>
<dbReference type="FunFam" id="3.30.420.10:FF:000032">
    <property type="entry name" value="Retrovirus-related Pol polyprotein from transposon 297-like Protein"/>
    <property type="match status" value="1"/>
</dbReference>
<evidence type="ECO:0000256" key="6">
    <source>
        <dbReference type="ARBA" id="ARBA00022722"/>
    </source>
</evidence>
<reference evidence="15" key="3">
    <citation type="submission" date="2025-09" db="UniProtKB">
        <authorList>
            <consortium name="Ensembl"/>
        </authorList>
    </citation>
    <scope>IDENTIFICATION</scope>
</reference>
<evidence type="ECO:0000259" key="12">
    <source>
        <dbReference type="PROSITE" id="PS50158"/>
    </source>
</evidence>
<dbReference type="InterPro" id="IPR043502">
    <property type="entry name" value="DNA/RNA_pol_sf"/>
</dbReference>
<dbReference type="InterPro" id="IPR036397">
    <property type="entry name" value="RNaseH_sf"/>
</dbReference>
<keyword evidence="8" id="KW-0378">Hydrolase</keyword>
<dbReference type="Gene3D" id="3.10.10.10">
    <property type="entry name" value="HIV Type 1 Reverse Transcriptase, subunit A, domain 1"/>
    <property type="match status" value="1"/>
</dbReference>
<dbReference type="InterPro" id="IPR001584">
    <property type="entry name" value="Integrase_cat-core"/>
</dbReference>
<reference evidence="15" key="2">
    <citation type="submission" date="2025-08" db="UniProtKB">
        <authorList>
            <consortium name="Ensembl"/>
        </authorList>
    </citation>
    <scope>IDENTIFICATION</scope>
</reference>
<dbReference type="GO" id="GO:0003676">
    <property type="term" value="F:nucleic acid binding"/>
    <property type="evidence" value="ECO:0007669"/>
    <property type="project" value="InterPro"/>
</dbReference>
<organism evidence="15 16">
    <name type="scientific">Ciona intestinalis</name>
    <name type="common">Transparent sea squirt</name>
    <name type="synonym">Ascidia intestinalis</name>
    <dbReference type="NCBI Taxonomy" id="7719"/>
    <lineage>
        <taxon>Eukaryota</taxon>
        <taxon>Metazoa</taxon>
        <taxon>Chordata</taxon>
        <taxon>Tunicata</taxon>
        <taxon>Ascidiacea</taxon>
        <taxon>Phlebobranchia</taxon>
        <taxon>Cionidae</taxon>
        <taxon>Ciona</taxon>
    </lineage>
</organism>
<keyword evidence="6" id="KW-0540">Nuclease</keyword>
<dbReference type="Ensembl" id="ENSCINT00000032173.1">
    <property type="protein sequence ID" value="ENSCINP00000036259.1"/>
    <property type="gene ID" value="ENSCING00000022489.1"/>
</dbReference>
<dbReference type="FunFam" id="3.30.70.270:FF:000020">
    <property type="entry name" value="Transposon Tf2-6 polyprotein-like Protein"/>
    <property type="match status" value="1"/>
</dbReference>
<dbReference type="Proteomes" id="UP000008144">
    <property type="component" value="Unassembled WGS sequence"/>
</dbReference>
<dbReference type="CDD" id="cd01647">
    <property type="entry name" value="RT_LTR"/>
    <property type="match status" value="1"/>
</dbReference>
<dbReference type="Pfam" id="PF00078">
    <property type="entry name" value="RVT_1"/>
    <property type="match status" value="1"/>
</dbReference>
<keyword evidence="7" id="KW-0255">Endonuclease</keyword>
<dbReference type="STRING" id="7719.ENSCINP00000036259"/>
<dbReference type="GO" id="GO:0006508">
    <property type="term" value="P:proteolysis"/>
    <property type="evidence" value="ECO:0007669"/>
    <property type="project" value="UniProtKB-KW"/>
</dbReference>
<evidence type="ECO:0000256" key="3">
    <source>
        <dbReference type="ARBA" id="ARBA00022670"/>
    </source>
</evidence>
<dbReference type="CDD" id="cd09274">
    <property type="entry name" value="RNase_HI_RT_Ty3"/>
    <property type="match status" value="1"/>
</dbReference>
<evidence type="ECO:0000256" key="11">
    <source>
        <dbReference type="PROSITE-ProRule" id="PRU00047"/>
    </source>
</evidence>
<dbReference type="Pfam" id="PF17917">
    <property type="entry name" value="RT_RNaseH"/>
    <property type="match status" value="1"/>
</dbReference>
<dbReference type="HOGENOM" id="CLU_000384_42_12_1"/>
<accession>H2Y2X4</accession>
<keyword evidence="9" id="KW-0695">RNA-directed DNA polymerase</keyword>
<keyword evidence="3" id="KW-0645">Protease</keyword>
<dbReference type="InterPro" id="IPR038269">
    <property type="entry name" value="SCAN_sf"/>
</dbReference>
<sequence length="1298" mass="148691">MDDMDGYLLRFERYAENSGWEKTQWATWLSALLTGKALGVFSRLSAEEGRDYEILKRALRERYGLREDGYRNKFNSENQQQDETVSQYFIRFENYLDNWVEMAGVEKTYKGLKELFLREKFHRESYRDLSLYMRQHSTTNMTEFAEMADKFLSPLKKLINGFSSESKRTRAIVYYANHERTGSWDVNRRAYRSGPIGRQCFNCGMYGHAARECTAMVTRGTTRNSTERTQNAMVVQVHNRNLKSVLGRVNGKTVETLRDTGCTTVLIRRSLVLDKQLTGEYQNLQGFVGRPKAAPVAIVEIDTPYYSGTLEVVCVTNLNGDLIIGNIPGARNWDSPDPNWPATSVKSCAVVTRSKARERHQLKLLKIHGCTGFDEAINKKTFQIAQDSDTSLDKFREKSNETSGNNGHVKFVKKMNLLYRQFWNPNVNDGKPILQLLVPSNLRNKIIGIAHDSIMAGHMGVKKTLDRILSNFYWPGIRSDVTRFCRSCDVCQKTISKGKVAKAPLQKMPLIDVPFERVAVDLVGPIQPPSEKGHRYLLTMVDYATRYPEAVPLKNIATEDVAEALVDIFSRVGVPSEILSDQGTQFMSGCMKEVERLVKVRHLRTTPYSPQCNGLVERFNGTLKTMLKRLCAEQPQQWHRYINPLLFAYREVPQESTGFAPFELLYGRTIRGPLHILKDMLTNETTDRETMCSYQYVFELRERLEKTMQIAKASSTDAQSRYKKNNDRKAKKRELSEGDQVLILLPTDNNKLLMQWKGPYEVKVKVGTNDYRVDVKGKLKIYHINLLKKYIQRNREEKAATSDIQVIRALCCETTDSVDEDKLLELNLGVHHETTDDIKTGDSLTEQQRRDIMLIVKAYSGVFSEKPGSMGLVEHVINLTSDNPVRSKPYMVPFHVRKSLRDDQEMLQAGIIRPSTSPYASPVVMVRKKDGTNRICIDYRKLNNLTIFDPEPMTTAKEVFNTLSNDHYFSTIDLTKGYWQVKVAEDDIQKTAFVTPDGCYEFCKMPFGMKNSSATFVRGMRKLLEGMENVEHYIDDVIVHTRTWNDHLATLEELFKRLARANVTARPTKCRLGAGDVDFLGHHVGNNVIGLHDDNVRKIRDAPRPKSKSEVRSFLGLTGYYRDYIANYAAVAVPLTDLTKKGHPDIVEWGDAQDRAFNNLKLMLSKKPILHLPDPSLGFVLRTDASRDGIGAVLMQVHEGKYFPVSYASKKLSSAERRYSTIERECLAVVWGVKKFMMYLYGTKFVIQTDYQPLSFLQKTKFDNDRIMRWAMYLQNFDIRCEYIKGSDNVGADYLSRM</sequence>
<evidence type="ECO:0000259" key="14">
    <source>
        <dbReference type="PROSITE" id="PS50994"/>
    </source>
</evidence>
<comment type="similarity">
    <text evidence="1">Belongs to the beta type-B retroviral polymerase family. HERV class-II K(HML-2) pol subfamily.</text>
</comment>
<dbReference type="InterPro" id="IPR036875">
    <property type="entry name" value="Znf_CCHC_sf"/>
</dbReference>
<evidence type="ECO:0000256" key="2">
    <source>
        <dbReference type="ARBA" id="ARBA00012180"/>
    </source>
</evidence>
<evidence type="ECO:0000259" key="13">
    <source>
        <dbReference type="PROSITE" id="PS50878"/>
    </source>
</evidence>
<keyword evidence="11" id="KW-0863">Zinc-finger</keyword>
<evidence type="ECO:0000256" key="7">
    <source>
        <dbReference type="ARBA" id="ARBA00022759"/>
    </source>
</evidence>
<dbReference type="Pfam" id="PF00665">
    <property type="entry name" value="rve"/>
    <property type="match status" value="1"/>
</dbReference>
<feature type="domain" description="Reverse transcriptase" evidence="13">
    <location>
        <begin position="907"/>
        <end position="1084"/>
    </location>
</feature>
<dbReference type="CDD" id="cd00303">
    <property type="entry name" value="retropepsin_like"/>
    <property type="match status" value="1"/>
</dbReference>
<dbReference type="Gene3D" id="1.10.340.70">
    <property type="match status" value="1"/>
</dbReference>
<dbReference type="FunFam" id="3.10.20.370:FF:000001">
    <property type="entry name" value="Retrovirus-related Pol polyprotein from transposon 17.6-like protein"/>
    <property type="match status" value="1"/>
</dbReference>
<dbReference type="InterPro" id="IPR041373">
    <property type="entry name" value="RT_RNaseH"/>
</dbReference>
<dbReference type="Gene3D" id="3.10.20.370">
    <property type="match status" value="1"/>
</dbReference>
<keyword evidence="11" id="KW-0862">Zinc</keyword>
<protein>
    <recommendedName>
        <fullName evidence="10">Gypsy retrotransposon integrase-like protein 1</fullName>
        <ecNumber evidence="2">3.1.26.4</ecNumber>
    </recommendedName>
</protein>
<dbReference type="Gene3D" id="3.30.420.10">
    <property type="entry name" value="Ribonuclease H-like superfamily/Ribonuclease H"/>
    <property type="match status" value="1"/>
</dbReference>